<accession>L1IV07</accession>
<feature type="transmembrane region" description="Helical" evidence="1">
    <location>
        <begin position="80"/>
        <end position="103"/>
    </location>
</feature>
<protein>
    <submittedName>
        <fullName evidence="2 3">Uncharacterized protein</fullName>
    </submittedName>
</protein>
<evidence type="ECO:0000313" key="2">
    <source>
        <dbReference type="EMBL" id="EKX40096.1"/>
    </source>
</evidence>
<feature type="transmembrane region" description="Helical" evidence="1">
    <location>
        <begin position="38"/>
        <end position="59"/>
    </location>
</feature>
<dbReference type="EnsemblProtists" id="EKX40096">
    <property type="protein sequence ID" value="EKX40096"/>
    <property type="gene ID" value="GUITHDRAFT_154238"/>
</dbReference>
<dbReference type="AlphaFoldDB" id="L1IV07"/>
<dbReference type="KEGG" id="gtt:GUITHDRAFT_154238"/>
<dbReference type="Proteomes" id="UP000011087">
    <property type="component" value="Unassembled WGS sequence"/>
</dbReference>
<proteinExistence type="predicted"/>
<reference evidence="3" key="3">
    <citation type="submission" date="2016-03" db="UniProtKB">
        <authorList>
            <consortium name="EnsemblProtists"/>
        </authorList>
    </citation>
    <scope>IDENTIFICATION</scope>
</reference>
<dbReference type="EMBL" id="JH993034">
    <property type="protein sequence ID" value="EKX40096.1"/>
    <property type="molecule type" value="Genomic_DNA"/>
</dbReference>
<dbReference type="RefSeq" id="XP_005827076.1">
    <property type="nucleotide sequence ID" value="XM_005827019.1"/>
</dbReference>
<dbReference type="GeneID" id="17296880"/>
<keyword evidence="1" id="KW-0472">Membrane</keyword>
<feature type="non-terminal residue" evidence="2">
    <location>
        <position position="144"/>
    </location>
</feature>
<dbReference type="PaxDb" id="55529-EKX40096"/>
<feature type="transmembrane region" description="Helical" evidence="1">
    <location>
        <begin position="123"/>
        <end position="143"/>
    </location>
</feature>
<keyword evidence="4" id="KW-1185">Reference proteome</keyword>
<evidence type="ECO:0000313" key="3">
    <source>
        <dbReference type="EnsemblProtists" id="EKX40096"/>
    </source>
</evidence>
<keyword evidence="1" id="KW-0812">Transmembrane</keyword>
<gene>
    <name evidence="2" type="ORF">GUITHDRAFT_154238</name>
</gene>
<evidence type="ECO:0000256" key="1">
    <source>
        <dbReference type="SAM" id="Phobius"/>
    </source>
</evidence>
<evidence type="ECO:0000313" key="4">
    <source>
        <dbReference type="Proteomes" id="UP000011087"/>
    </source>
</evidence>
<name>L1IV07_GUITC</name>
<dbReference type="HOGENOM" id="CLU_1801555_0_0_1"/>
<reference evidence="2 4" key="1">
    <citation type="journal article" date="2012" name="Nature">
        <title>Algal genomes reveal evolutionary mosaicism and the fate of nucleomorphs.</title>
        <authorList>
            <consortium name="DOE Joint Genome Institute"/>
            <person name="Curtis B.A."/>
            <person name="Tanifuji G."/>
            <person name="Burki F."/>
            <person name="Gruber A."/>
            <person name="Irimia M."/>
            <person name="Maruyama S."/>
            <person name="Arias M.C."/>
            <person name="Ball S.G."/>
            <person name="Gile G.H."/>
            <person name="Hirakawa Y."/>
            <person name="Hopkins J.F."/>
            <person name="Kuo A."/>
            <person name="Rensing S.A."/>
            <person name="Schmutz J."/>
            <person name="Symeonidi A."/>
            <person name="Elias M."/>
            <person name="Eveleigh R.J."/>
            <person name="Herman E.K."/>
            <person name="Klute M.J."/>
            <person name="Nakayama T."/>
            <person name="Obornik M."/>
            <person name="Reyes-Prieto A."/>
            <person name="Armbrust E.V."/>
            <person name="Aves S.J."/>
            <person name="Beiko R.G."/>
            <person name="Coutinho P."/>
            <person name="Dacks J.B."/>
            <person name="Durnford D.G."/>
            <person name="Fast N.M."/>
            <person name="Green B.R."/>
            <person name="Grisdale C.J."/>
            <person name="Hempel F."/>
            <person name="Henrissat B."/>
            <person name="Hoppner M.P."/>
            <person name="Ishida K."/>
            <person name="Kim E."/>
            <person name="Koreny L."/>
            <person name="Kroth P.G."/>
            <person name="Liu Y."/>
            <person name="Malik S.B."/>
            <person name="Maier U.G."/>
            <person name="McRose D."/>
            <person name="Mock T."/>
            <person name="Neilson J.A."/>
            <person name="Onodera N.T."/>
            <person name="Poole A.M."/>
            <person name="Pritham E.J."/>
            <person name="Richards T.A."/>
            <person name="Rocap G."/>
            <person name="Roy S.W."/>
            <person name="Sarai C."/>
            <person name="Schaack S."/>
            <person name="Shirato S."/>
            <person name="Slamovits C.H."/>
            <person name="Spencer D.F."/>
            <person name="Suzuki S."/>
            <person name="Worden A.Z."/>
            <person name="Zauner S."/>
            <person name="Barry K."/>
            <person name="Bell C."/>
            <person name="Bharti A.K."/>
            <person name="Crow J.A."/>
            <person name="Grimwood J."/>
            <person name="Kramer R."/>
            <person name="Lindquist E."/>
            <person name="Lucas S."/>
            <person name="Salamov A."/>
            <person name="McFadden G.I."/>
            <person name="Lane C.E."/>
            <person name="Keeling P.J."/>
            <person name="Gray M.W."/>
            <person name="Grigoriev I.V."/>
            <person name="Archibald J.M."/>
        </authorList>
    </citation>
    <scope>NUCLEOTIDE SEQUENCE</scope>
    <source>
        <strain evidence="2 4">CCMP2712</strain>
    </source>
</reference>
<organism evidence="2">
    <name type="scientific">Guillardia theta (strain CCMP2712)</name>
    <name type="common">Cryptophyte</name>
    <dbReference type="NCBI Taxonomy" id="905079"/>
    <lineage>
        <taxon>Eukaryota</taxon>
        <taxon>Cryptophyceae</taxon>
        <taxon>Pyrenomonadales</taxon>
        <taxon>Geminigeraceae</taxon>
        <taxon>Guillardia</taxon>
    </lineage>
</organism>
<sequence length="144" mass="16337">MRPPAESCSGPNNQSGFPRANSFFGCIFLKQGVMCICYAQMMSAMLMFVLIALLVMAFIDEEQFLKAHYYTASKRLFMASMMYGAPALILIGAFYGAEFFFALKCLTSIHKSEPDGIRYYYLYQIWALSFSLAAFCMTTRWSFG</sequence>
<keyword evidence="1" id="KW-1133">Transmembrane helix</keyword>
<reference evidence="4" key="2">
    <citation type="submission" date="2012-11" db="EMBL/GenBank/DDBJ databases">
        <authorList>
            <person name="Kuo A."/>
            <person name="Curtis B.A."/>
            <person name="Tanifuji G."/>
            <person name="Burki F."/>
            <person name="Gruber A."/>
            <person name="Irimia M."/>
            <person name="Maruyama S."/>
            <person name="Arias M.C."/>
            <person name="Ball S.G."/>
            <person name="Gile G.H."/>
            <person name="Hirakawa Y."/>
            <person name="Hopkins J.F."/>
            <person name="Rensing S.A."/>
            <person name="Schmutz J."/>
            <person name="Symeonidi A."/>
            <person name="Elias M."/>
            <person name="Eveleigh R.J."/>
            <person name="Herman E.K."/>
            <person name="Klute M.J."/>
            <person name="Nakayama T."/>
            <person name="Obornik M."/>
            <person name="Reyes-Prieto A."/>
            <person name="Armbrust E.V."/>
            <person name="Aves S.J."/>
            <person name="Beiko R.G."/>
            <person name="Coutinho P."/>
            <person name="Dacks J.B."/>
            <person name="Durnford D.G."/>
            <person name="Fast N.M."/>
            <person name="Green B.R."/>
            <person name="Grisdale C."/>
            <person name="Hempe F."/>
            <person name="Henrissat B."/>
            <person name="Hoppner M.P."/>
            <person name="Ishida K.-I."/>
            <person name="Kim E."/>
            <person name="Koreny L."/>
            <person name="Kroth P.G."/>
            <person name="Liu Y."/>
            <person name="Malik S.-B."/>
            <person name="Maier U.G."/>
            <person name="McRose D."/>
            <person name="Mock T."/>
            <person name="Neilson J.A."/>
            <person name="Onodera N.T."/>
            <person name="Poole A.M."/>
            <person name="Pritham E.J."/>
            <person name="Richards T.A."/>
            <person name="Rocap G."/>
            <person name="Roy S.W."/>
            <person name="Sarai C."/>
            <person name="Schaack S."/>
            <person name="Shirato S."/>
            <person name="Slamovits C.H."/>
            <person name="Spencer D.F."/>
            <person name="Suzuki S."/>
            <person name="Worden A.Z."/>
            <person name="Zauner S."/>
            <person name="Barry K."/>
            <person name="Bell C."/>
            <person name="Bharti A.K."/>
            <person name="Crow J.A."/>
            <person name="Grimwood J."/>
            <person name="Kramer R."/>
            <person name="Lindquist E."/>
            <person name="Lucas S."/>
            <person name="Salamov A."/>
            <person name="McFadden G.I."/>
            <person name="Lane C.E."/>
            <person name="Keeling P.J."/>
            <person name="Gray M.W."/>
            <person name="Grigoriev I.V."/>
            <person name="Archibald J.M."/>
        </authorList>
    </citation>
    <scope>NUCLEOTIDE SEQUENCE</scope>
    <source>
        <strain evidence="4">CCMP2712</strain>
    </source>
</reference>